<comment type="caution">
    <text evidence="1">The sequence shown here is derived from an EMBL/GenBank/DDBJ whole genome shotgun (WGS) entry which is preliminary data.</text>
</comment>
<dbReference type="Proteomes" id="UP001642483">
    <property type="component" value="Unassembled WGS sequence"/>
</dbReference>
<evidence type="ECO:0000313" key="2">
    <source>
        <dbReference type="Proteomes" id="UP001642483"/>
    </source>
</evidence>
<keyword evidence="2" id="KW-1185">Reference proteome</keyword>
<organism evidence="1 2">
    <name type="scientific">Clavelina lepadiformis</name>
    <name type="common">Light-bulb sea squirt</name>
    <name type="synonym">Ascidia lepadiformis</name>
    <dbReference type="NCBI Taxonomy" id="159417"/>
    <lineage>
        <taxon>Eukaryota</taxon>
        <taxon>Metazoa</taxon>
        <taxon>Chordata</taxon>
        <taxon>Tunicata</taxon>
        <taxon>Ascidiacea</taxon>
        <taxon>Aplousobranchia</taxon>
        <taxon>Clavelinidae</taxon>
        <taxon>Clavelina</taxon>
    </lineage>
</organism>
<accession>A0ABP0G616</accession>
<name>A0ABP0G616_CLALP</name>
<gene>
    <name evidence="1" type="ORF">CVLEPA_LOCUS19343</name>
</gene>
<evidence type="ECO:0000313" key="1">
    <source>
        <dbReference type="EMBL" id="CAK8687266.1"/>
    </source>
</evidence>
<proteinExistence type="predicted"/>
<dbReference type="EMBL" id="CAWYQH010000104">
    <property type="protein sequence ID" value="CAK8687266.1"/>
    <property type="molecule type" value="Genomic_DNA"/>
</dbReference>
<sequence length="187" mass="21138">MPLLVDFLKSPIRSCLTSYHETVSQNIQSHSFHNSGGKESVLPTPARSCCQHCSRSFGKKKTALESRRKRECSRIELSTQLNSGGWKSTPGTLVERDCFGNSVNNEASPATRTEKRLLRNLTRRQRRWSGKFGVNDSASRTLVVTRLLKDFGRNTTALKINSGAKEAAQDLRKKRDWNLTWEDSPEL</sequence>
<protein>
    <submittedName>
        <fullName evidence="1">Uncharacterized protein</fullName>
    </submittedName>
</protein>
<reference evidence="1 2" key="1">
    <citation type="submission" date="2024-02" db="EMBL/GenBank/DDBJ databases">
        <authorList>
            <person name="Daric V."/>
            <person name="Darras S."/>
        </authorList>
    </citation>
    <scope>NUCLEOTIDE SEQUENCE [LARGE SCALE GENOMIC DNA]</scope>
</reference>